<evidence type="ECO:0000256" key="1">
    <source>
        <dbReference type="SAM" id="MobiDB-lite"/>
    </source>
</evidence>
<dbReference type="RefSeq" id="WP_124078015.1">
    <property type="nucleotide sequence ID" value="NZ_UWPJ01000008.1"/>
</dbReference>
<keyword evidence="2" id="KW-1133">Transmembrane helix</keyword>
<name>A0A3P4AXI8_9BURK</name>
<evidence type="ECO:0000313" key="4">
    <source>
        <dbReference type="Proteomes" id="UP000277294"/>
    </source>
</evidence>
<dbReference type="OrthoDB" id="129807at2"/>
<feature type="transmembrane region" description="Helical" evidence="2">
    <location>
        <begin position="12"/>
        <end position="32"/>
    </location>
</feature>
<dbReference type="AlphaFoldDB" id="A0A3P4AXI8"/>
<sequence>MDEDIDVRALRRIAIGGMAAIAVAAGAAVALLEAWDRGRDVVPMDEPQHWASGPLLETAPRDALETYLAEKRALLAGYGWVDPAAGIARVPIEQAMRAIAAMSPSDPASDSSPSTGAPRSGVRRP</sequence>
<gene>
    <name evidence="3" type="ORF">PIGHUM_00852</name>
</gene>
<organism evidence="3 4">
    <name type="scientific">Pigmentiphaga humi</name>
    <dbReference type="NCBI Taxonomy" id="2478468"/>
    <lineage>
        <taxon>Bacteria</taxon>
        <taxon>Pseudomonadati</taxon>
        <taxon>Pseudomonadota</taxon>
        <taxon>Betaproteobacteria</taxon>
        <taxon>Burkholderiales</taxon>
        <taxon>Alcaligenaceae</taxon>
        <taxon>Pigmentiphaga</taxon>
    </lineage>
</organism>
<protein>
    <submittedName>
        <fullName evidence="3">Uncharacterized protein</fullName>
    </submittedName>
</protein>
<keyword evidence="2" id="KW-0812">Transmembrane</keyword>
<dbReference type="Proteomes" id="UP000277294">
    <property type="component" value="Unassembled WGS sequence"/>
</dbReference>
<feature type="region of interest" description="Disordered" evidence="1">
    <location>
        <begin position="101"/>
        <end position="125"/>
    </location>
</feature>
<reference evidence="3 4" key="1">
    <citation type="submission" date="2018-10" db="EMBL/GenBank/DDBJ databases">
        <authorList>
            <person name="Criscuolo A."/>
        </authorList>
    </citation>
    <scope>NUCLEOTIDE SEQUENCE [LARGE SCALE GENOMIC DNA]</scope>
    <source>
        <strain evidence="3">DnA1</strain>
    </source>
</reference>
<dbReference type="EMBL" id="UWPJ01000008">
    <property type="protein sequence ID" value="VCU68794.1"/>
    <property type="molecule type" value="Genomic_DNA"/>
</dbReference>
<evidence type="ECO:0000256" key="2">
    <source>
        <dbReference type="SAM" id="Phobius"/>
    </source>
</evidence>
<evidence type="ECO:0000313" key="3">
    <source>
        <dbReference type="EMBL" id="VCU68794.1"/>
    </source>
</evidence>
<proteinExistence type="predicted"/>
<accession>A0A3P4AXI8</accession>
<keyword evidence="2" id="KW-0472">Membrane</keyword>
<feature type="compositionally biased region" description="Low complexity" evidence="1">
    <location>
        <begin position="101"/>
        <end position="114"/>
    </location>
</feature>
<keyword evidence="4" id="KW-1185">Reference proteome</keyword>